<evidence type="ECO:0000313" key="1">
    <source>
        <dbReference type="EMBL" id="SEP60631.1"/>
    </source>
</evidence>
<gene>
    <name evidence="1" type="ORF">SAMN05421756_101138</name>
</gene>
<dbReference type="RefSeq" id="WP_091177217.1">
    <property type="nucleotide sequence ID" value="NZ_FOFA01000001.1"/>
</dbReference>
<dbReference type="STRING" id="1036181.SAMN05421756_101138"/>
<organism evidence="1 2">
    <name type="scientific">Microlunatus flavus</name>
    <dbReference type="NCBI Taxonomy" id="1036181"/>
    <lineage>
        <taxon>Bacteria</taxon>
        <taxon>Bacillati</taxon>
        <taxon>Actinomycetota</taxon>
        <taxon>Actinomycetes</taxon>
        <taxon>Propionibacteriales</taxon>
        <taxon>Propionibacteriaceae</taxon>
        <taxon>Microlunatus</taxon>
    </lineage>
</organism>
<accession>A0A1H8Z8G3</accession>
<keyword evidence="2" id="KW-1185">Reference proteome</keyword>
<dbReference type="EMBL" id="FOFA01000001">
    <property type="protein sequence ID" value="SEP60631.1"/>
    <property type="molecule type" value="Genomic_DNA"/>
</dbReference>
<dbReference type="Proteomes" id="UP000198504">
    <property type="component" value="Unassembled WGS sequence"/>
</dbReference>
<evidence type="ECO:0000313" key="2">
    <source>
        <dbReference type="Proteomes" id="UP000198504"/>
    </source>
</evidence>
<sequence>MGERTGGWERDELAAVDAAAELEIAVRRDDGALRAWTPVWVVRVDEQVLVRSWYRRGTGWFGAVLRSRHARVRVPGLEADVTVDDLGDADPVLSAAVDTAYRAKYRAGAGSMVTPEAVSTTLRLVPSGR</sequence>
<dbReference type="Pfam" id="PF10012">
    <property type="entry name" value="DUF2255"/>
    <property type="match status" value="1"/>
</dbReference>
<name>A0A1H8Z8G3_9ACTN</name>
<dbReference type="AlphaFoldDB" id="A0A1H8Z8G3"/>
<dbReference type="InterPro" id="IPR016888">
    <property type="entry name" value="UCP028498"/>
</dbReference>
<evidence type="ECO:0008006" key="3">
    <source>
        <dbReference type="Google" id="ProtNLM"/>
    </source>
</evidence>
<protein>
    <recommendedName>
        <fullName evidence="3">DUF2255 family protein</fullName>
    </recommendedName>
</protein>
<reference evidence="2" key="1">
    <citation type="submission" date="2016-10" db="EMBL/GenBank/DDBJ databases">
        <authorList>
            <person name="Varghese N."/>
            <person name="Submissions S."/>
        </authorList>
    </citation>
    <scope>NUCLEOTIDE SEQUENCE [LARGE SCALE GENOMIC DNA]</scope>
    <source>
        <strain evidence="2">CGMCC 4.6856</strain>
    </source>
</reference>
<proteinExistence type="predicted"/>
<dbReference type="OrthoDB" id="162563at2"/>